<feature type="compositionally biased region" description="Basic residues" evidence="1">
    <location>
        <begin position="203"/>
        <end position="215"/>
    </location>
</feature>
<dbReference type="EMBL" id="BRZM01000525">
    <property type="protein sequence ID" value="GLD71157.1"/>
    <property type="molecule type" value="Genomic_DNA"/>
</dbReference>
<feature type="region of interest" description="Disordered" evidence="1">
    <location>
        <begin position="203"/>
        <end position="252"/>
    </location>
</feature>
<dbReference type="AlphaFoldDB" id="A0AAD3NAZ0"/>
<protein>
    <submittedName>
        <fullName evidence="2">Uncharacterized protein</fullName>
    </submittedName>
</protein>
<comment type="caution">
    <text evidence="2">The sequence shown here is derived from an EMBL/GenBank/DDBJ whole genome shotgun (WGS) entry which is preliminary data.</text>
</comment>
<evidence type="ECO:0000313" key="2">
    <source>
        <dbReference type="EMBL" id="GLD71157.1"/>
    </source>
</evidence>
<gene>
    <name evidence="2" type="ORF">AKAME5_002247800</name>
</gene>
<dbReference type="PANTHER" id="PTHR33480">
    <property type="entry name" value="SET DOMAIN-CONTAINING PROTEIN-RELATED"/>
    <property type="match status" value="1"/>
</dbReference>
<proteinExistence type="predicted"/>
<dbReference type="PANTHER" id="PTHR33480:SF5">
    <property type="entry name" value="SI:DKEY-51D8.9"/>
    <property type="match status" value="1"/>
</dbReference>
<keyword evidence="3" id="KW-1185">Reference proteome</keyword>
<accession>A0AAD3NAZ0</accession>
<organism evidence="2 3">
    <name type="scientific">Lates japonicus</name>
    <name type="common">Japanese lates</name>
    <dbReference type="NCBI Taxonomy" id="270547"/>
    <lineage>
        <taxon>Eukaryota</taxon>
        <taxon>Metazoa</taxon>
        <taxon>Chordata</taxon>
        <taxon>Craniata</taxon>
        <taxon>Vertebrata</taxon>
        <taxon>Euteleostomi</taxon>
        <taxon>Actinopterygii</taxon>
        <taxon>Neopterygii</taxon>
        <taxon>Teleostei</taxon>
        <taxon>Neoteleostei</taxon>
        <taxon>Acanthomorphata</taxon>
        <taxon>Carangaria</taxon>
        <taxon>Carangaria incertae sedis</taxon>
        <taxon>Centropomidae</taxon>
        <taxon>Lates</taxon>
    </lineage>
</organism>
<sequence length="252" mass="28715">MVIDKVSHEVKNDPLICEFGDRLLEKHGDDRSKDGHVSQKMRELGRFLVAAKSLDYKVKMLQDVLVPPKFSLAVAAARKASGFTNSKYRYRTPSLALKLGHSLKAVCDILIGHHVKAEDETAAGRVRSFLGLVAAEWDLYVSRRARTNLEEDRWNKKEMIPLTEDVMKLHNVLKSTEEEAAKKILEGPDPTAYRTLRFYSGKMRKRHSPKKRRKMRSESPQDSDEELDVLSPEATAAPRTEKTEFLAQSLRQ</sequence>
<dbReference type="Proteomes" id="UP001279410">
    <property type="component" value="Unassembled WGS sequence"/>
</dbReference>
<reference evidence="2" key="1">
    <citation type="submission" date="2022-08" db="EMBL/GenBank/DDBJ databases">
        <title>Genome sequencing of akame (Lates japonicus).</title>
        <authorList>
            <person name="Hashiguchi Y."/>
            <person name="Takahashi H."/>
        </authorList>
    </citation>
    <scope>NUCLEOTIDE SEQUENCE</scope>
    <source>
        <strain evidence="2">Kochi</strain>
    </source>
</reference>
<name>A0AAD3NAZ0_LATJO</name>
<evidence type="ECO:0000256" key="1">
    <source>
        <dbReference type="SAM" id="MobiDB-lite"/>
    </source>
</evidence>
<evidence type="ECO:0000313" key="3">
    <source>
        <dbReference type="Proteomes" id="UP001279410"/>
    </source>
</evidence>